<reference evidence="1" key="1">
    <citation type="submission" date="2021-06" db="EMBL/GenBank/DDBJ databases">
        <authorList>
            <person name="Gannon L."/>
            <person name="Redgwell R T."/>
            <person name="Michniewski S."/>
            <person name="Harrison D C."/>
            <person name="Millard A."/>
        </authorList>
    </citation>
    <scope>NUCLEOTIDE SEQUENCE</scope>
</reference>
<sequence length="278" mass="30108">MAKMQYVTYDQTKSYRDENTGEVFSAKRITNASYSHWKKNGVSKTWGKFRKGNSIEDYRNAGGVGFINPNTKRLGNFVQTNEAVPTANQSKTNSKTNGMKIKNIEMGPVKGSQFKMSLMGGIAVAVDGGYTSYNPETGELTDVTGFTMDMDGMFYTMPAQKAAVGDLVSSKHGYGYVIKSGKNKTTLLLLDGTEVKITSTKSPFGFNFVTKVVSVMDMGGAEGGIFGDMNPMMLMMMNQNGGSGNMFGGDNLMNMFMMSQMTGGSFGDFFGGKGKKGK</sequence>
<organism evidence="1">
    <name type="scientific">uncultured marine phage</name>
    <dbReference type="NCBI Taxonomy" id="707152"/>
    <lineage>
        <taxon>Viruses</taxon>
        <taxon>environmental samples</taxon>
    </lineage>
</organism>
<proteinExistence type="predicted"/>
<evidence type="ECO:0000313" key="1">
    <source>
        <dbReference type="EMBL" id="CAG7581596.1"/>
    </source>
</evidence>
<protein>
    <submittedName>
        <fullName evidence="1">Gp39</fullName>
    </submittedName>
</protein>
<accession>A0A8D9C9R1</accession>
<name>A0A8D9C9R1_9VIRU</name>
<dbReference type="EMBL" id="OU342829">
    <property type="protein sequence ID" value="CAG7581596.1"/>
    <property type="molecule type" value="Genomic_DNA"/>
</dbReference>
<gene>
    <name evidence="1" type="primary">39</name>
    <name evidence="1" type="ORF">SLAVMIC_00920</name>
</gene>